<comment type="caution">
    <text evidence="2">The sequence shown here is derived from an EMBL/GenBank/DDBJ whole genome shotgun (WGS) entry which is preliminary data.</text>
</comment>
<evidence type="ECO:0000256" key="1">
    <source>
        <dbReference type="SAM" id="MobiDB-lite"/>
    </source>
</evidence>
<keyword evidence="3" id="KW-1185">Reference proteome</keyword>
<dbReference type="AlphaFoldDB" id="A0AAP0I6N7"/>
<dbReference type="Proteomes" id="UP001417504">
    <property type="component" value="Unassembled WGS sequence"/>
</dbReference>
<gene>
    <name evidence="2" type="ORF">Sjap_017700</name>
</gene>
<sequence>MRDESRETPGEGALRGEGAREERDAESRASRGEGCQEEREAERRGSAERRGWGCPRADNVEERFVAAFSDLDNRLEANENEFNSFKINKKRITGGESHRHGCTGAAIVLVTRCPAGSSIKLKYADILAAATVLSCLFGEDVP</sequence>
<proteinExistence type="predicted"/>
<accession>A0AAP0I6N7</accession>
<protein>
    <submittedName>
        <fullName evidence="2">Uncharacterized protein</fullName>
    </submittedName>
</protein>
<evidence type="ECO:0000313" key="3">
    <source>
        <dbReference type="Proteomes" id="UP001417504"/>
    </source>
</evidence>
<dbReference type="EMBL" id="JBBNAE010000007">
    <property type="protein sequence ID" value="KAK9109640.1"/>
    <property type="molecule type" value="Genomic_DNA"/>
</dbReference>
<organism evidence="2 3">
    <name type="scientific">Stephania japonica</name>
    <dbReference type="NCBI Taxonomy" id="461633"/>
    <lineage>
        <taxon>Eukaryota</taxon>
        <taxon>Viridiplantae</taxon>
        <taxon>Streptophyta</taxon>
        <taxon>Embryophyta</taxon>
        <taxon>Tracheophyta</taxon>
        <taxon>Spermatophyta</taxon>
        <taxon>Magnoliopsida</taxon>
        <taxon>Ranunculales</taxon>
        <taxon>Menispermaceae</taxon>
        <taxon>Menispermoideae</taxon>
        <taxon>Cissampelideae</taxon>
        <taxon>Stephania</taxon>
    </lineage>
</organism>
<name>A0AAP0I6N7_9MAGN</name>
<evidence type="ECO:0000313" key="2">
    <source>
        <dbReference type="EMBL" id="KAK9109640.1"/>
    </source>
</evidence>
<feature type="compositionally biased region" description="Basic and acidic residues" evidence="1">
    <location>
        <begin position="17"/>
        <end position="51"/>
    </location>
</feature>
<feature type="region of interest" description="Disordered" evidence="1">
    <location>
        <begin position="1"/>
        <end position="54"/>
    </location>
</feature>
<reference evidence="2 3" key="1">
    <citation type="submission" date="2024-01" db="EMBL/GenBank/DDBJ databases">
        <title>Genome assemblies of Stephania.</title>
        <authorList>
            <person name="Yang L."/>
        </authorList>
    </citation>
    <scope>NUCLEOTIDE SEQUENCE [LARGE SCALE GENOMIC DNA]</scope>
    <source>
        <strain evidence="2">QJT</strain>
        <tissue evidence="2">Leaf</tissue>
    </source>
</reference>